<organism evidence="1 2">
    <name type="scientific">Chitinophaga ginsengisoli</name>
    <dbReference type="NCBI Taxonomy" id="363837"/>
    <lineage>
        <taxon>Bacteria</taxon>
        <taxon>Pseudomonadati</taxon>
        <taxon>Bacteroidota</taxon>
        <taxon>Chitinophagia</taxon>
        <taxon>Chitinophagales</taxon>
        <taxon>Chitinophagaceae</taxon>
        <taxon>Chitinophaga</taxon>
    </lineage>
</organism>
<evidence type="ECO:0000313" key="1">
    <source>
        <dbReference type="EMBL" id="PSL25384.1"/>
    </source>
</evidence>
<dbReference type="Proteomes" id="UP000240978">
    <property type="component" value="Unassembled WGS sequence"/>
</dbReference>
<accession>A0A2P8FUI3</accession>
<dbReference type="OrthoDB" id="1071973at2"/>
<name>A0A2P8FUI3_9BACT</name>
<dbReference type="RefSeq" id="WP_106604665.1">
    <property type="nucleotide sequence ID" value="NZ_PYGK01000013.1"/>
</dbReference>
<dbReference type="AlphaFoldDB" id="A0A2P8FUI3"/>
<comment type="caution">
    <text evidence="1">The sequence shown here is derived from an EMBL/GenBank/DDBJ whole genome shotgun (WGS) entry which is preliminary data.</text>
</comment>
<reference evidence="1 2" key="1">
    <citation type="submission" date="2018-03" db="EMBL/GenBank/DDBJ databases">
        <title>Genomic Encyclopedia of Archaeal and Bacterial Type Strains, Phase II (KMG-II): from individual species to whole genera.</title>
        <authorList>
            <person name="Goeker M."/>
        </authorList>
    </citation>
    <scope>NUCLEOTIDE SEQUENCE [LARGE SCALE GENOMIC DNA]</scope>
    <source>
        <strain evidence="1 2">DSM 18107</strain>
    </source>
</reference>
<protein>
    <submittedName>
        <fullName evidence="1">Uncharacterized protein</fullName>
    </submittedName>
</protein>
<evidence type="ECO:0000313" key="2">
    <source>
        <dbReference type="Proteomes" id="UP000240978"/>
    </source>
</evidence>
<gene>
    <name evidence="1" type="ORF">CLV42_11366</name>
</gene>
<sequence length="216" mass="25038">MKVYEAPKKGDVLFLPDSGGEKTYASINRIKGPNNDHPNFLISEGYRNATQILLANIMDTPNRDWLAIDSLIYPILFNFRHYLEITIKATTRNYHIMTPGQYADDVGFISEHSLIKIWNVLKPHLIESYGDERSGIATIEAVEELLVEFDKYDSGSFTFRYAYKRAKAHDTLEYSVAPMTINLDNLREMTEKCFYYFDSIYWHSSAMLDDYQTVND</sequence>
<proteinExistence type="predicted"/>
<dbReference type="EMBL" id="PYGK01000013">
    <property type="protein sequence ID" value="PSL25384.1"/>
    <property type="molecule type" value="Genomic_DNA"/>
</dbReference>
<keyword evidence="2" id="KW-1185">Reference proteome</keyword>